<evidence type="ECO:0000313" key="8">
    <source>
        <dbReference type="Proteomes" id="UP000008225"/>
    </source>
</evidence>
<keyword evidence="2" id="KW-0325">Glycoprotein</keyword>
<feature type="signal peptide" evidence="5">
    <location>
        <begin position="1"/>
        <end position="34"/>
    </location>
</feature>
<dbReference type="InterPro" id="IPR003599">
    <property type="entry name" value="Ig_sub"/>
</dbReference>
<dbReference type="InterPro" id="IPR013783">
    <property type="entry name" value="Ig-like_fold"/>
</dbReference>
<accession>F6VEZ8</accession>
<reference evidence="7" key="1">
    <citation type="submission" date="2009-03" db="EMBL/GenBank/DDBJ databases">
        <authorList>
            <person name="Warren W."/>
            <person name="Ye L."/>
            <person name="Minx P."/>
            <person name="Worley K."/>
            <person name="Gibbs R."/>
            <person name="Wilson R.K."/>
        </authorList>
    </citation>
    <scope>NUCLEOTIDE SEQUENCE [LARGE SCALE GENOMIC DNA]</scope>
</reference>
<feature type="domain" description="Ig-like" evidence="6">
    <location>
        <begin position="236"/>
        <end position="311"/>
    </location>
</feature>
<dbReference type="SMART" id="SM00408">
    <property type="entry name" value="IGc2"/>
    <property type="match status" value="2"/>
</dbReference>
<dbReference type="PROSITE" id="PS50835">
    <property type="entry name" value="IG_LIKE"/>
    <property type="match status" value="2"/>
</dbReference>
<dbReference type="FunFam" id="2.60.40.10:FF:000340">
    <property type="entry name" value="Carcinoembryonic antigen-related cell adhesion molecule 1"/>
    <property type="match status" value="1"/>
</dbReference>
<evidence type="ECO:0000256" key="1">
    <source>
        <dbReference type="ARBA" id="ARBA00022729"/>
    </source>
</evidence>
<dbReference type="SMART" id="SM00409">
    <property type="entry name" value="IG"/>
    <property type="match status" value="3"/>
</dbReference>
<keyword evidence="8" id="KW-1185">Reference proteome</keyword>
<dbReference type="InterPro" id="IPR007110">
    <property type="entry name" value="Ig-like_dom"/>
</dbReference>
<dbReference type="AlphaFoldDB" id="F6VEZ8"/>
<reference evidence="7" key="2">
    <citation type="submission" date="2025-08" db="UniProtKB">
        <authorList>
            <consortium name="Ensembl"/>
        </authorList>
    </citation>
    <scope>IDENTIFICATION</scope>
</reference>
<dbReference type="PANTHER" id="PTHR44427">
    <property type="entry name" value="CARCINOEMBRYONIC ANTIGEN-RELATED CELL ADHESION MOLECULE 19"/>
    <property type="match status" value="1"/>
</dbReference>
<feature type="domain" description="Ig-like" evidence="6">
    <location>
        <begin position="145"/>
        <end position="231"/>
    </location>
</feature>
<feature type="chain" id="PRO_5035218523" description="Ig-like domain-containing protein" evidence="5">
    <location>
        <begin position="35"/>
        <end position="332"/>
    </location>
</feature>
<name>F6VEZ8_CALJA</name>
<dbReference type="Pfam" id="PF07686">
    <property type="entry name" value="V-set"/>
    <property type="match status" value="1"/>
</dbReference>
<proteinExistence type="inferred from homology"/>
<evidence type="ECO:0000259" key="6">
    <source>
        <dbReference type="PROSITE" id="PS50835"/>
    </source>
</evidence>
<evidence type="ECO:0000256" key="5">
    <source>
        <dbReference type="SAM" id="SignalP"/>
    </source>
</evidence>
<dbReference type="InterPro" id="IPR050831">
    <property type="entry name" value="CEA_cell_adhesion"/>
</dbReference>
<comment type="similarity">
    <text evidence="4">Belongs to the immunoglobulin superfamily. CEA family.</text>
</comment>
<keyword evidence="1 5" id="KW-0732">Signal</keyword>
<dbReference type="CDD" id="cd20948">
    <property type="entry name" value="IgC2_CEACAM5-like"/>
    <property type="match status" value="1"/>
</dbReference>
<dbReference type="Pfam" id="PF13895">
    <property type="entry name" value="Ig_2"/>
    <property type="match status" value="1"/>
</dbReference>
<organism evidence="7 8">
    <name type="scientific">Callithrix jacchus</name>
    <name type="common">White-tufted-ear marmoset</name>
    <name type="synonym">Simia Jacchus</name>
    <dbReference type="NCBI Taxonomy" id="9483"/>
    <lineage>
        <taxon>Eukaryota</taxon>
        <taxon>Metazoa</taxon>
        <taxon>Chordata</taxon>
        <taxon>Craniata</taxon>
        <taxon>Vertebrata</taxon>
        <taxon>Euteleostomi</taxon>
        <taxon>Mammalia</taxon>
        <taxon>Eutheria</taxon>
        <taxon>Euarchontoglires</taxon>
        <taxon>Primates</taxon>
        <taxon>Haplorrhini</taxon>
        <taxon>Platyrrhini</taxon>
        <taxon>Cebidae</taxon>
        <taxon>Callitrichinae</taxon>
        <taxon>Callithrix</taxon>
        <taxon>Callithrix</taxon>
    </lineage>
</organism>
<dbReference type="Gene3D" id="2.60.40.10">
    <property type="entry name" value="Immunoglobulins"/>
    <property type="match status" value="3"/>
</dbReference>
<dbReference type="Ensembl" id="ENSCJAT00000039702.5">
    <property type="protein sequence ID" value="ENSCJAP00000037585.5"/>
    <property type="gene ID" value="ENSCJAG00000047070.3"/>
</dbReference>
<protein>
    <recommendedName>
        <fullName evidence="6">Ig-like domain-containing protein</fullName>
    </recommendedName>
</protein>
<dbReference type="Pfam" id="PF13927">
    <property type="entry name" value="Ig_3"/>
    <property type="match status" value="1"/>
</dbReference>
<dbReference type="GeneTree" id="ENSGT01100000263479"/>
<evidence type="ECO:0000256" key="3">
    <source>
        <dbReference type="ARBA" id="ARBA00023319"/>
    </source>
</evidence>
<dbReference type="OMA" id="IMDITHY"/>
<dbReference type="Bgee" id="ENSCJAG00000047070">
    <property type="expression patterns" value="Expressed in heart and 1 other cell type or tissue"/>
</dbReference>
<dbReference type="SUPFAM" id="SSF48726">
    <property type="entry name" value="Immunoglobulin"/>
    <property type="match status" value="3"/>
</dbReference>
<dbReference type="CDD" id="cd05774">
    <property type="entry name" value="IgV_CEACAM_D1"/>
    <property type="match status" value="1"/>
</dbReference>
<dbReference type="InterPro" id="IPR003598">
    <property type="entry name" value="Ig_sub2"/>
</dbReference>
<dbReference type="InterPro" id="IPR036179">
    <property type="entry name" value="Ig-like_dom_sf"/>
</dbReference>
<evidence type="ECO:0000256" key="4">
    <source>
        <dbReference type="ARBA" id="ARBA00038222"/>
    </source>
</evidence>
<dbReference type="PANTHER" id="PTHR44427:SF13">
    <property type="entry name" value="PREGNANCY-SPECIFIC BETA-1-GLYCOPROTEIN 4-RELATED"/>
    <property type="match status" value="1"/>
</dbReference>
<dbReference type="InterPro" id="IPR013106">
    <property type="entry name" value="Ig_V-set"/>
</dbReference>
<dbReference type="Proteomes" id="UP000008225">
    <property type="component" value="Chromosome 22"/>
</dbReference>
<sequence>MVFPSAPPCTQPITWQGFLLTASLLNFWNPPTTAQVMIEAQPHVVSEGKDVLLLVHNLPQNLIGYSWYRGKIMDITHYMTAFLIDGHITIFGPAHTGRETIYPNASLLIEKVTQNDAGPYTLQVITQGDRNNGETGHFTLHLETPKPSITSSNSKPSKADTVTLTCEPEIKDANYLWWINGESPPSSSRLQLSNDNRTLILFSVTEKDAGHYECEVKNPVSASRSDPVTLKVLHGPDFPRISPSKTVYHQGRNLRLSCFADSNPPAEYHWIVNGMRRLKGKEVHVPRITTKNSGLYGCFVRNSATGKRNLVFKEIKVVDASECSLGFYDLIQ</sequence>
<reference evidence="7" key="3">
    <citation type="submission" date="2025-09" db="UniProtKB">
        <authorList>
            <consortium name="Ensembl"/>
        </authorList>
    </citation>
    <scope>IDENTIFICATION</scope>
</reference>
<keyword evidence="3" id="KW-0393">Immunoglobulin domain</keyword>
<dbReference type="FunFam" id="2.60.40.10:FF:000244">
    <property type="entry name" value="carcinoembryonic antigen-related cell adhesion molecule 16"/>
    <property type="match status" value="1"/>
</dbReference>
<evidence type="ECO:0000313" key="7">
    <source>
        <dbReference type="Ensembl" id="ENSCJAP00000037585.5"/>
    </source>
</evidence>
<evidence type="ECO:0000256" key="2">
    <source>
        <dbReference type="ARBA" id="ARBA00023180"/>
    </source>
</evidence>
<dbReference type="HOGENOM" id="CLU_024555_4_1_1"/>
<dbReference type="CDD" id="cd05740">
    <property type="entry name" value="IgI_hCEACAM_2_4_6_like"/>
    <property type="match status" value="1"/>
</dbReference>